<evidence type="ECO:0000313" key="9">
    <source>
        <dbReference type="EMBL" id="KAG8195939.1"/>
    </source>
</evidence>
<dbReference type="AlphaFoldDB" id="A0AAV6VJ59"/>
<dbReference type="Proteomes" id="UP000827092">
    <property type="component" value="Unassembled WGS sequence"/>
</dbReference>
<dbReference type="Pfam" id="PF09445">
    <property type="entry name" value="Methyltransf_15"/>
    <property type="match status" value="1"/>
</dbReference>
<comment type="catalytic activity">
    <reaction evidence="5">
        <text>a 5'-end (N(2),N(7)-dimethyl 5'-triphosphoguanosine)-ribonucleoside in snRNA + S-adenosyl-L-methionine = a 5'-end (N(2),N(2),N(7)-trimethyl 5'-triphosphoguanosine)-ribonucleoside in snRNA + S-adenosyl-L-homocysteine + H(+)</text>
        <dbReference type="Rhea" id="RHEA:78479"/>
        <dbReference type="Rhea" id="RHEA-COMP:19087"/>
        <dbReference type="Rhea" id="RHEA-COMP:19089"/>
        <dbReference type="ChEBI" id="CHEBI:15378"/>
        <dbReference type="ChEBI" id="CHEBI:57856"/>
        <dbReference type="ChEBI" id="CHEBI:59789"/>
        <dbReference type="ChEBI" id="CHEBI:167623"/>
        <dbReference type="ChEBI" id="CHEBI:172880"/>
    </reaction>
    <physiologicalReaction direction="left-to-right" evidence="5">
        <dbReference type="Rhea" id="RHEA:78480"/>
    </physiologicalReaction>
</comment>
<name>A0AAV6VJ59_9ARAC</name>
<protein>
    <recommendedName>
        <fullName evidence="1">Trimethylguanosine synthase</fullName>
    </recommendedName>
    <alternativeName>
        <fullName evidence="7">Cap-specific guanine-N(2) methyltransferase</fullName>
    </alternativeName>
</protein>
<dbReference type="InterPro" id="IPR019012">
    <property type="entry name" value="RNA_cap_Gua-N2-MeTrfase"/>
</dbReference>
<evidence type="ECO:0000256" key="1">
    <source>
        <dbReference type="ARBA" id="ARBA00018517"/>
    </source>
</evidence>
<reference evidence="9 10" key="1">
    <citation type="journal article" date="2022" name="Nat. Ecol. Evol.">
        <title>A masculinizing supergene underlies an exaggerated male reproductive morph in a spider.</title>
        <authorList>
            <person name="Hendrickx F."/>
            <person name="De Corte Z."/>
            <person name="Sonet G."/>
            <person name="Van Belleghem S.M."/>
            <person name="Kostlbacher S."/>
            <person name="Vangestel C."/>
        </authorList>
    </citation>
    <scope>NUCLEOTIDE SEQUENCE [LARGE SCALE GENOMIC DNA]</scope>
    <source>
        <strain evidence="9">W744_W776</strain>
    </source>
</reference>
<comment type="catalytic activity">
    <reaction evidence="6">
        <text>a 5'-end (N(7)-methyl 5'-triphosphoguanosine)-ribonucleoside in snRNA + S-adenosyl-L-methionine = a 5'-end (N(2),N(7)-dimethyl 5'-triphosphoguanosine)-ribonucleoside in snRNA + S-adenosyl-L-homocysteine + H(+)</text>
        <dbReference type="Rhea" id="RHEA:78471"/>
        <dbReference type="Rhea" id="RHEA-COMP:19085"/>
        <dbReference type="Rhea" id="RHEA-COMP:19087"/>
        <dbReference type="ChEBI" id="CHEBI:15378"/>
        <dbReference type="ChEBI" id="CHEBI:57856"/>
        <dbReference type="ChEBI" id="CHEBI:59789"/>
        <dbReference type="ChEBI" id="CHEBI:156461"/>
        <dbReference type="ChEBI" id="CHEBI:172880"/>
    </reaction>
    <physiologicalReaction direction="left-to-right" evidence="6">
        <dbReference type="Rhea" id="RHEA:78472"/>
    </physiologicalReaction>
</comment>
<gene>
    <name evidence="9" type="ORF">JTE90_001170</name>
</gene>
<evidence type="ECO:0000256" key="7">
    <source>
        <dbReference type="ARBA" id="ARBA00049790"/>
    </source>
</evidence>
<dbReference type="CDD" id="cd02440">
    <property type="entry name" value="AdoMet_MTases"/>
    <property type="match status" value="1"/>
</dbReference>
<evidence type="ECO:0000256" key="4">
    <source>
        <dbReference type="ARBA" id="ARBA00048740"/>
    </source>
</evidence>
<comment type="caution">
    <text evidence="9">The sequence shown here is derived from an EMBL/GenBank/DDBJ whole genome shotgun (WGS) entry which is preliminary data.</text>
</comment>
<accession>A0AAV6VJ59</accession>
<comment type="catalytic activity">
    <reaction evidence="3">
        <text>a 5'-end (N(2),N(7)-dimethyl 5'-triphosphoguanosine)-ribonucleoside in snoRNA + S-adenosyl-L-methionine = a 5'-end (N(2),N(2),N(7)-trimethyl 5'-triphosphoguanosine)-ribonucleoside in snoRNA + S-adenosyl-L-homocysteine + H(+)</text>
        <dbReference type="Rhea" id="RHEA:78507"/>
        <dbReference type="Rhea" id="RHEA-COMP:19088"/>
        <dbReference type="Rhea" id="RHEA-COMP:19090"/>
        <dbReference type="ChEBI" id="CHEBI:15378"/>
        <dbReference type="ChEBI" id="CHEBI:57856"/>
        <dbReference type="ChEBI" id="CHEBI:59789"/>
        <dbReference type="ChEBI" id="CHEBI:167623"/>
        <dbReference type="ChEBI" id="CHEBI:172880"/>
    </reaction>
    <physiologicalReaction direction="left-to-right" evidence="3">
        <dbReference type="Rhea" id="RHEA:78508"/>
    </physiologicalReaction>
</comment>
<sequence>MSDPYYSNQEVELEAYIEDTDNTIIWSTVHLRDYTKKAWNYEEGDDDIIKDDKVMTNYEDAADNSESPETENQKAVEKEHVETPDVPFEGEYVDDIELMKSMGLPTSFGSKMSYKSKKKTQYFEESEYYKNYNDIYSQYDENIINDYIKDEELSFLPCEEPLSNDIDDFEEEWQEFWGQNGDNLILNSWIQKYKDYINPTYLAEAASSGAPNVNAKLDQVIDDLHNINVNQFSDKVFIDGSSKDNREKLSEDNKIFEDLDQNEKVNNSDGSQIDTPNEYDNMFNAKGPLKDEPWSAPQTEEAWNELWVQHSKDQYNYQYELFRDLKLNEIYPIVKDEEGDKSGTDENDKCPYCNRPNCYFCTDLTFSKGLLNFDGVILEEQTSDFVENSSNMEVVSDNDGPNEMPIKFKRNHPSDSEETENAVDCITNLGFIVRPNSSLKIISKKNRKKKHQRKWRCPIKMIAGKSSTTEKENKNDVNTADEQKEDRTVEAAPGEVARVDSNVESEAPIDPVFKKYWSQRYRLFSRFDDGIKLDEESWFSVTPEKIARHIADRCCCDVIVDAFCGAGGNSIQFASQCCHVIAIDIDPKKIELAKHNAKVYEVDEYIDFIVGDYFDIAPRLKADVVFLSPPWGGPSYLEDKEYDLHKIEPDIYPFKTLGTQLPQLTVLSYFIVYSLTFSTFKTFEVTKKITNNIALLAPRNAITNQLCQLAGEGNHVEIEQNYLNKKVKTITAYYGDLVTSYSAED</sequence>
<evidence type="ECO:0000313" key="10">
    <source>
        <dbReference type="Proteomes" id="UP000827092"/>
    </source>
</evidence>
<dbReference type="PANTHER" id="PTHR14741">
    <property type="entry name" value="S-ADENOSYLMETHIONINE-DEPENDENT METHYLTRANSFERASE RELATED"/>
    <property type="match status" value="1"/>
</dbReference>
<comment type="catalytic activity">
    <reaction evidence="4">
        <text>a 5'-end (N(7)-methyl 5'-triphosphoguanosine)-ribonucleoside in snoRNA + S-adenosyl-L-methionine = a 5'-end (N(2),N(7)-dimethyl 5'-triphosphoguanosine)-ribonucleoside in snoRNA + S-adenosyl-L-homocysteine + H(+)</text>
        <dbReference type="Rhea" id="RHEA:78475"/>
        <dbReference type="Rhea" id="RHEA-COMP:19086"/>
        <dbReference type="Rhea" id="RHEA-COMP:19088"/>
        <dbReference type="ChEBI" id="CHEBI:15378"/>
        <dbReference type="ChEBI" id="CHEBI:57856"/>
        <dbReference type="ChEBI" id="CHEBI:59789"/>
        <dbReference type="ChEBI" id="CHEBI:156461"/>
        <dbReference type="ChEBI" id="CHEBI:172880"/>
    </reaction>
    <physiologicalReaction direction="left-to-right" evidence="4">
        <dbReference type="Rhea" id="RHEA:78476"/>
    </physiologicalReaction>
</comment>
<dbReference type="Gene3D" id="3.40.50.150">
    <property type="entry name" value="Vaccinia Virus protein VP39"/>
    <property type="match status" value="1"/>
</dbReference>
<feature type="region of interest" description="Disordered" evidence="8">
    <location>
        <begin position="466"/>
        <end position="492"/>
    </location>
</feature>
<proteinExistence type="inferred from homology"/>
<evidence type="ECO:0000256" key="6">
    <source>
        <dbReference type="ARBA" id="ARBA00049075"/>
    </source>
</evidence>
<evidence type="ECO:0000256" key="8">
    <source>
        <dbReference type="SAM" id="MobiDB-lite"/>
    </source>
</evidence>
<dbReference type="SUPFAM" id="SSF53335">
    <property type="entry name" value="S-adenosyl-L-methionine-dependent methyltransferases"/>
    <property type="match status" value="1"/>
</dbReference>
<dbReference type="GO" id="GO:0005634">
    <property type="term" value="C:nucleus"/>
    <property type="evidence" value="ECO:0007669"/>
    <property type="project" value="TreeGrafter"/>
</dbReference>
<comment type="similarity">
    <text evidence="2">Belongs to the methyltransferase superfamily. Trimethylguanosine synthase family.</text>
</comment>
<dbReference type="EMBL" id="JAFNEN010000076">
    <property type="protein sequence ID" value="KAG8195939.1"/>
    <property type="molecule type" value="Genomic_DNA"/>
</dbReference>
<evidence type="ECO:0000256" key="3">
    <source>
        <dbReference type="ARBA" id="ARBA00047418"/>
    </source>
</evidence>
<evidence type="ECO:0000256" key="5">
    <source>
        <dbReference type="ARBA" id="ARBA00048763"/>
    </source>
</evidence>
<dbReference type="GO" id="GO:0071164">
    <property type="term" value="F:RNA cap trimethylguanosine synthase activity"/>
    <property type="evidence" value="ECO:0007669"/>
    <property type="project" value="TreeGrafter"/>
</dbReference>
<feature type="compositionally biased region" description="Basic and acidic residues" evidence="8">
    <location>
        <begin position="468"/>
        <end position="489"/>
    </location>
</feature>
<dbReference type="PANTHER" id="PTHR14741:SF32">
    <property type="entry name" value="TRIMETHYLGUANOSINE SYNTHASE"/>
    <property type="match status" value="1"/>
</dbReference>
<organism evidence="9 10">
    <name type="scientific">Oedothorax gibbosus</name>
    <dbReference type="NCBI Taxonomy" id="931172"/>
    <lineage>
        <taxon>Eukaryota</taxon>
        <taxon>Metazoa</taxon>
        <taxon>Ecdysozoa</taxon>
        <taxon>Arthropoda</taxon>
        <taxon>Chelicerata</taxon>
        <taxon>Arachnida</taxon>
        <taxon>Araneae</taxon>
        <taxon>Araneomorphae</taxon>
        <taxon>Entelegynae</taxon>
        <taxon>Araneoidea</taxon>
        <taxon>Linyphiidae</taxon>
        <taxon>Erigoninae</taxon>
        <taxon>Oedothorax</taxon>
    </lineage>
</organism>
<dbReference type="InterPro" id="IPR029063">
    <property type="entry name" value="SAM-dependent_MTases_sf"/>
</dbReference>
<keyword evidence="10" id="KW-1185">Reference proteome</keyword>
<evidence type="ECO:0000256" key="2">
    <source>
        <dbReference type="ARBA" id="ARBA00025783"/>
    </source>
</evidence>